<dbReference type="PROSITE" id="PS51257">
    <property type="entry name" value="PROKAR_LIPOPROTEIN"/>
    <property type="match status" value="1"/>
</dbReference>
<name>A0A7H0JWU8_9CORY</name>
<accession>A0A7H0JWU8</accession>
<dbReference type="AlphaFoldDB" id="A0A7H0JWU8"/>
<protein>
    <recommendedName>
        <fullName evidence="3">AMIN-like domain-containing protein</fullName>
    </recommendedName>
</protein>
<evidence type="ECO:0000256" key="2">
    <source>
        <dbReference type="SAM" id="SignalP"/>
    </source>
</evidence>
<feature type="chain" id="PRO_5028931683" description="AMIN-like domain-containing protein" evidence="2">
    <location>
        <begin position="23"/>
        <end position="216"/>
    </location>
</feature>
<dbReference type="EMBL" id="CP061032">
    <property type="protein sequence ID" value="QNP89514.1"/>
    <property type="molecule type" value="Genomic_DNA"/>
</dbReference>
<dbReference type="KEGG" id="cluj:IAU68_07320"/>
<organism evidence="5 6">
    <name type="scientific">Corynebacterium lujinxingii</name>
    <dbReference type="NCBI Taxonomy" id="2763010"/>
    <lineage>
        <taxon>Bacteria</taxon>
        <taxon>Bacillati</taxon>
        <taxon>Actinomycetota</taxon>
        <taxon>Actinomycetes</taxon>
        <taxon>Mycobacteriales</taxon>
        <taxon>Corynebacteriaceae</taxon>
        <taxon>Corynebacterium</taxon>
    </lineage>
</organism>
<evidence type="ECO:0000259" key="3">
    <source>
        <dbReference type="Pfam" id="PF24837"/>
    </source>
</evidence>
<feature type="domain" description="AMIN-like" evidence="3">
    <location>
        <begin position="92"/>
        <end position="215"/>
    </location>
</feature>
<keyword evidence="7" id="KW-1185">Reference proteome</keyword>
<dbReference type="Pfam" id="PF24837">
    <property type="entry name" value="AMIN-like"/>
    <property type="match status" value="1"/>
</dbReference>
<evidence type="ECO:0000313" key="7">
    <source>
        <dbReference type="Proteomes" id="UP000642876"/>
    </source>
</evidence>
<dbReference type="Proteomes" id="UP000516235">
    <property type="component" value="Chromosome"/>
</dbReference>
<feature type="compositionally biased region" description="Low complexity" evidence="1">
    <location>
        <begin position="33"/>
        <end position="72"/>
    </location>
</feature>
<keyword evidence="2" id="KW-0732">Signal</keyword>
<gene>
    <name evidence="4" type="ORF">H7348_01880</name>
    <name evidence="5" type="ORF">IAU68_07320</name>
</gene>
<evidence type="ECO:0000313" key="6">
    <source>
        <dbReference type="Proteomes" id="UP000516235"/>
    </source>
</evidence>
<evidence type="ECO:0000256" key="1">
    <source>
        <dbReference type="SAM" id="MobiDB-lite"/>
    </source>
</evidence>
<dbReference type="Proteomes" id="UP000642876">
    <property type="component" value="Unassembled WGS sequence"/>
</dbReference>
<evidence type="ECO:0000313" key="4">
    <source>
        <dbReference type="EMBL" id="MBC3178070.1"/>
    </source>
</evidence>
<dbReference type="RefSeq" id="WP_171192658.1">
    <property type="nucleotide sequence ID" value="NZ_CP061032.1"/>
</dbReference>
<proteinExistence type="predicted"/>
<dbReference type="InterPro" id="IPR056303">
    <property type="entry name" value="AMIN-like"/>
</dbReference>
<feature type="region of interest" description="Disordered" evidence="1">
    <location>
        <begin position="28"/>
        <end position="78"/>
    </location>
</feature>
<evidence type="ECO:0000313" key="5">
    <source>
        <dbReference type="EMBL" id="QNP89514.1"/>
    </source>
</evidence>
<feature type="signal peptide" evidence="2">
    <location>
        <begin position="1"/>
        <end position="22"/>
    </location>
</feature>
<dbReference type="EMBL" id="JACMYE010000001">
    <property type="protein sequence ID" value="MBC3178070.1"/>
    <property type="molecule type" value="Genomic_DNA"/>
</dbReference>
<sequence length="216" mass="22192">MKRHSMLLTPAVAAALALGACSAETEPALDEPTAANKSPASSASTSASSTSTEATTDISPTAAQAAAAKPAAEGFTLEDTHIRSEQPAEMMIEDVRAGAHDGFDRLVVELSGTGSPSVIAGYEADPRQQASGYEIRPAGNAFFTLLIQGVPLSMSADEEIVAKSDPSGVAAGNIVGVADGGVFEADAQYVVGLNAQRPYKLTVLENPTRVVVDFQK</sequence>
<reference evidence="6 7" key="1">
    <citation type="submission" date="2020-08" db="EMBL/GenBank/DDBJ databases">
        <title>novel species in genus Corynebacterium.</title>
        <authorList>
            <person name="Zhang G."/>
        </authorList>
    </citation>
    <scope>NUCLEOTIDE SEQUENCE [LARGE SCALE GENOMIC DNA]</scope>
    <source>
        <strain evidence="6 7">zg-917</strain>
        <strain evidence="5">Zg-917</strain>
    </source>
</reference>